<evidence type="ECO:0000313" key="2">
    <source>
        <dbReference type="EMBL" id="GIF26230.1"/>
    </source>
</evidence>
<comment type="caution">
    <text evidence="2">The sequence shown here is derived from an EMBL/GenBank/DDBJ whole genome shotgun (WGS) entry which is preliminary data.</text>
</comment>
<proteinExistence type="predicted"/>
<feature type="chain" id="PRO_5038722600" evidence="1">
    <location>
        <begin position="23"/>
        <end position="83"/>
    </location>
</feature>
<name>A0A919NW02_9ACTN</name>
<sequence>MRRPVVFLAGLVVAGGASLALAGPAAASSSASSYCYPGAAYSNEYNVFSNNGNVNQDWSLIDGGVLSGLGLGILGNGSGSYCG</sequence>
<dbReference type="EMBL" id="BOMY01000057">
    <property type="protein sequence ID" value="GIF26230.1"/>
    <property type="molecule type" value="Genomic_DNA"/>
</dbReference>
<evidence type="ECO:0000256" key="1">
    <source>
        <dbReference type="SAM" id="SignalP"/>
    </source>
</evidence>
<protein>
    <submittedName>
        <fullName evidence="2">Uncharacterized protein</fullName>
    </submittedName>
</protein>
<keyword evidence="3" id="KW-1185">Reference proteome</keyword>
<organism evidence="2 3">
    <name type="scientific">Paractinoplanes tereljensis</name>
    <dbReference type="NCBI Taxonomy" id="571912"/>
    <lineage>
        <taxon>Bacteria</taxon>
        <taxon>Bacillati</taxon>
        <taxon>Actinomycetota</taxon>
        <taxon>Actinomycetes</taxon>
        <taxon>Micromonosporales</taxon>
        <taxon>Micromonosporaceae</taxon>
        <taxon>Paractinoplanes</taxon>
    </lineage>
</organism>
<dbReference type="Proteomes" id="UP000623608">
    <property type="component" value="Unassembled WGS sequence"/>
</dbReference>
<feature type="signal peptide" evidence="1">
    <location>
        <begin position="1"/>
        <end position="22"/>
    </location>
</feature>
<dbReference type="RefSeq" id="WP_203814034.1">
    <property type="nucleotide sequence ID" value="NZ_BOMY01000057.1"/>
</dbReference>
<reference evidence="2" key="1">
    <citation type="submission" date="2021-01" db="EMBL/GenBank/DDBJ databases">
        <title>Whole genome shotgun sequence of Actinoplanes tereljensis NBRC 105297.</title>
        <authorList>
            <person name="Komaki H."/>
            <person name="Tamura T."/>
        </authorList>
    </citation>
    <scope>NUCLEOTIDE SEQUENCE</scope>
    <source>
        <strain evidence="2">NBRC 105297</strain>
    </source>
</reference>
<accession>A0A919NW02</accession>
<gene>
    <name evidence="2" type="ORF">Ate02nite_89600</name>
</gene>
<keyword evidence="1" id="KW-0732">Signal</keyword>
<evidence type="ECO:0000313" key="3">
    <source>
        <dbReference type="Proteomes" id="UP000623608"/>
    </source>
</evidence>
<dbReference type="AlphaFoldDB" id="A0A919NW02"/>